<dbReference type="GO" id="GO:0016491">
    <property type="term" value="F:oxidoreductase activity"/>
    <property type="evidence" value="ECO:0007669"/>
    <property type="project" value="UniProtKB-KW"/>
</dbReference>
<dbReference type="RefSeq" id="WP_309480657.1">
    <property type="nucleotide sequence ID" value="NZ_CP133720.1"/>
</dbReference>
<sequence>MWLHSKINKPSKKTIAVVGGGWAGAAAVAELVFAGHQVDWYEASRQLGGRARAVEVEGKMLDNGQHILLGAYRECLNLLKRLGIEQNDSFLRLPLQMVYPNGTGMHFIAPKLPAPLHLAFALLKAHGLNNEDKFALARFSTTARWMDWQLNVDCSVSELLNRYQQTPRLIEFMWRPLCIAALNTLPEHASAQVFLAILRDSLGAKRSASDMLLPKTDLSRLLPDACARLLQENGGRVFLGARIDHLEQHPSFWRIRSNTSTMIPEVNYDALILATPAETSRRLLASMSGIQTPAALSPPIEYSFENSLEASLEKSTEQFKSDTGLFDIPQFEYEAICTCYLQYSSELRLARPFFALRDDPSVQAFGQFVFDRGQLHSDHAGLLAVVVSAPQQEFELPHAELSKLIARQLANDFKMPALENPLWSRIITEKRATFRCTPNLKRPQQTTAYAHLFLAGDYTHSDYPATLETTVRSGVTAARLASS</sequence>
<reference evidence="2" key="1">
    <citation type="submission" date="2023-09" db="EMBL/GenBank/DDBJ databases">
        <title>Undibacterium sp. 20NA77.5 isolated from freshwater.</title>
        <authorList>
            <person name="Le V."/>
            <person name="Ko S.-R."/>
            <person name="Ahn C.-Y."/>
            <person name="Oh H.-M."/>
        </authorList>
    </citation>
    <scope>NUCLEOTIDE SEQUENCE</scope>
    <source>
        <strain evidence="2">20NA77.5</strain>
    </source>
</reference>
<dbReference type="Gene3D" id="3.90.660.10">
    <property type="match status" value="1"/>
</dbReference>
<name>A0ABY9RD74_9BURK</name>
<gene>
    <name evidence="2" type="primary">hpnE</name>
    <name evidence="2" type="ORF">RF679_10900</name>
</gene>
<keyword evidence="3" id="KW-1185">Reference proteome</keyword>
<dbReference type="PANTHER" id="PTHR42923">
    <property type="entry name" value="PROTOPORPHYRINOGEN OXIDASE"/>
    <property type="match status" value="1"/>
</dbReference>
<dbReference type="Gene3D" id="3.50.50.60">
    <property type="entry name" value="FAD/NAD(P)-binding domain"/>
    <property type="match status" value="2"/>
</dbReference>
<keyword evidence="2" id="KW-0560">Oxidoreductase</keyword>
<dbReference type="EMBL" id="CP133720">
    <property type="protein sequence ID" value="WMW79157.1"/>
    <property type="molecule type" value="Genomic_DNA"/>
</dbReference>
<evidence type="ECO:0000259" key="1">
    <source>
        <dbReference type="Pfam" id="PF01593"/>
    </source>
</evidence>
<dbReference type="PANTHER" id="PTHR42923:SF47">
    <property type="entry name" value="BLR3003 PROTEIN"/>
    <property type="match status" value="1"/>
</dbReference>
<accession>A0ABY9RD74</accession>
<dbReference type="NCBIfam" id="TIGR03467">
    <property type="entry name" value="HpnE"/>
    <property type="match status" value="1"/>
</dbReference>
<organism evidence="2 3">
    <name type="scientific">Undibacterium cyanobacteriorum</name>
    <dbReference type="NCBI Taxonomy" id="3073561"/>
    <lineage>
        <taxon>Bacteria</taxon>
        <taxon>Pseudomonadati</taxon>
        <taxon>Pseudomonadota</taxon>
        <taxon>Betaproteobacteria</taxon>
        <taxon>Burkholderiales</taxon>
        <taxon>Oxalobacteraceae</taxon>
        <taxon>Undibacterium</taxon>
    </lineage>
</organism>
<protein>
    <submittedName>
        <fullName evidence="2">Hydroxysqualene dehydroxylase HpnE</fullName>
        <ecNumber evidence="2">1.17.8.1</ecNumber>
    </submittedName>
</protein>
<dbReference type="InterPro" id="IPR036188">
    <property type="entry name" value="FAD/NAD-bd_sf"/>
</dbReference>
<dbReference type="Proteomes" id="UP001181355">
    <property type="component" value="Chromosome"/>
</dbReference>
<evidence type="ECO:0000313" key="3">
    <source>
        <dbReference type="Proteomes" id="UP001181355"/>
    </source>
</evidence>
<dbReference type="InterPro" id="IPR050464">
    <property type="entry name" value="Zeta_carotene_desat/Oxidored"/>
</dbReference>
<dbReference type="SUPFAM" id="SSF51905">
    <property type="entry name" value="FAD/NAD(P)-binding domain"/>
    <property type="match status" value="1"/>
</dbReference>
<feature type="domain" description="Amine oxidase" evidence="1">
    <location>
        <begin position="26"/>
        <end position="479"/>
    </location>
</feature>
<dbReference type="InterPro" id="IPR017830">
    <property type="entry name" value="SQase_HpnE"/>
</dbReference>
<dbReference type="EC" id="1.17.8.1" evidence="2"/>
<dbReference type="Pfam" id="PF01593">
    <property type="entry name" value="Amino_oxidase"/>
    <property type="match status" value="1"/>
</dbReference>
<proteinExistence type="predicted"/>
<dbReference type="InterPro" id="IPR002937">
    <property type="entry name" value="Amino_oxidase"/>
</dbReference>
<evidence type="ECO:0000313" key="2">
    <source>
        <dbReference type="EMBL" id="WMW79157.1"/>
    </source>
</evidence>